<comment type="caution">
    <text evidence="5">Lacks conserved residue(s) required for the propagation of feature annotation.</text>
</comment>
<evidence type="ECO:0000313" key="7">
    <source>
        <dbReference type="EMBL" id="CAK8694058.1"/>
    </source>
</evidence>
<sequence>MHCLAEVKCPEPYFIANATISAGLLDASTSRTIRCDTGFWIEQQSSLKSTTIRCEWLTGTWEAPDVVCKEAECPVLPVVVNAYKYITPPSYTYLEEIVFRCNKGYEATGRRIEFAATCHENGSFVPDINGTVCEMKECNFSIAYYNNGNITSERFINAEDASGITNVTYYYLDVVTLTCDEGYWVLLEKGYYKLDFVCSDDGFFFPHPLYIHCSLIECPSPQPRPYSILSARHITYGSTIRYRCVTGYGSSDQPTPQTEWQMTCLKSGKWSNNADIVECKLVHCPEPNSVDGARRIGNRFTYGSTIKFECLKGKWFERDDFVRNITCEATSEWDETLPSCKVVDCIDPAMVTQHASFVGTDFTYLSLVSVHCDHGYHISPGQAHVTIRCLEYGKWDKSHENFTCKAVACPKPPLVWHSSVRGLSYVKGAVSTYVCDDGYYISRTKKEVNVTCTTIARWHPEPKYIKCRPASSFLCDAPQDVENANILAESFAYQSVINITCLNGFWLSPLDYTALFHCSFNGSWVPNITSIKCNPIECDSPIARPSSRYLGLSYSYNEAIHFMCDEPLKINLDEREMITKGATFVDSIELVCGGDGKWHPDPQRISCQSAGCDAFVVPDGMDTDDDLTETSFGTEIYLTCHTGTYISNGIDSISEYCLDTGVWYPDIDTVNCSAITCGMKERFENAFFSGMSAGYGENITFRCYDGYHLPTGSDSVVTKLSLKCVDEGLWDKADELINCEGVLEIS</sequence>
<feature type="domain" description="Sushi" evidence="6">
    <location>
        <begin position="536"/>
        <end position="609"/>
    </location>
</feature>
<accession>A0ABP0GQN0</accession>
<protein>
    <recommendedName>
        <fullName evidence="6">Sushi domain-containing protein</fullName>
    </recommendedName>
</protein>
<evidence type="ECO:0000313" key="8">
    <source>
        <dbReference type="Proteomes" id="UP001642483"/>
    </source>
</evidence>
<dbReference type="SUPFAM" id="SSF57535">
    <property type="entry name" value="Complement control module/SCR domain"/>
    <property type="match status" value="8"/>
</dbReference>
<dbReference type="InterPro" id="IPR000436">
    <property type="entry name" value="Sushi_SCR_CCP_dom"/>
</dbReference>
<name>A0ABP0GQN0_CLALP</name>
<evidence type="ECO:0000256" key="1">
    <source>
        <dbReference type="ARBA" id="ARBA00022659"/>
    </source>
</evidence>
<keyword evidence="3 5" id="KW-1015">Disulfide bond</keyword>
<keyword evidence="8" id="KW-1185">Reference proteome</keyword>
<organism evidence="7 8">
    <name type="scientific">Clavelina lepadiformis</name>
    <name type="common">Light-bulb sea squirt</name>
    <name type="synonym">Ascidia lepadiformis</name>
    <dbReference type="NCBI Taxonomy" id="159417"/>
    <lineage>
        <taxon>Eukaryota</taxon>
        <taxon>Metazoa</taxon>
        <taxon>Chordata</taxon>
        <taxon>Tunicata</taxon>
        <taxon>Ascidiacea</taxon>
        <taxon>Aplousobranchia</taxon>
        <taxon>Clavelinidae</taxon>
        <taxon>Clavelina</taxon>
    </lineage>
</organism>
<reference evidence="7 8" key="1">
    <citation type="submission" date="2024-02" db="EMBL/GenBank/DDBJ databases">
        <authorList>
            <person name="Daric V."/>
            <person name="Darras S."/>
        </authorList>
    </citation>
    <scope>NUCLEOTIDE SEQUENCE [LARGE SCALE GENOMIC DNA]</scope>
</reference>
<feature type="disulfide bond" evidence="5">
    <location>
        <begin position="409"/>
        <end position="452"/>
    </location>
</feature>
<evidence type="ECO:0000256" key="3">
    <source>
        <dbReference type="ARBA" id="ARBA00023157"/>
    </source>
</evidence>
<keyword evidence="1 5" id="KW-0768">Sushi</keyword>
<feature type="domain" description="Sushi" evidence="6">
    <location>
        <begin position="216"/>
        <end position="281"/>
    </location>
</feature>
<dbReference type="PANTHER" id="PTHR19325">
    <property type="entry name" value="COMPLEMENT COMPONENT-RELATED SUSHI DOMAIN-CONTAINING"/>
    <property type="match status" value="1"/>
</dbReference>
<keyword evidence="4" id="KW-0325">Glycoprotein</keyword>
<dbReference type="Proteomes" id="UP001642483">
    <property type="component" value="Unassembled WGS sequence"/>
</dbReference>
<feature type="disulfide bond" evidence="5">
    <location>
        <begin position="284"/>
        <end position="327"/>
    </location>
</feature>
<feature type="disulfide bond" evidence="5">
    <location>
        <begin position="475"/>
        <end position="518"/>
    </location>
</feature>
<dbReference type="Pfam" id="PF00084">
    <property type="entry name" value="Sushi"/>
    <property type="match status" value="6"/>
</dbReference>
<keyword evidence="2" id="KW-0677">Repeat</keyword>
<feature type="domain" description="Sushi" evidence="6">
    <location>
        <begin position="7"/>
        <end position="70"/>
    </location>
</feature>
<dbReference type="Gene3D" id="2.10.70.10">
    <property type="entry name" value="Complement Module, domain 1"/>
    <property type="match status" value="8"/>
</dbReference>
<dbReference type="CDD" id="cd00033">
    <property type="entry name" value="CCP"/>
    <property type="match status" value="3"/>
</dbReference>
<feature type="domain" description="Sushi" evidence="6">
    <location>
        <begin position="343"/>
        <end position="406"/>
    </location>
</feature>
<dbReference type="InterPro" id="IPR050350">
    <property type="entry name" value="Compl-Cell_Adhes-Reg"/>
</dbReference>
<feature type="domain" description="Sushi" evidence="6">
    <location>
        <begin position="407"/>
        <end position="469"/>
    </location>
</feature>
<dbReference type="EMBL" id="CAWYQH010000141">
    <property type="protein sequence ID" value="CAK8694058.1"/>
    <property type="molecule type" value="Genomic_DNA"/>
</dbReference>
<comment type="caution">
    <text evidence="7">The sequence shown here is derived from an EMBL/GenBank/DDBJ whole genome shotgun (WGS) entry which is preliminary data.</text>
</comment>
<dbReference type="PANTHER" id="PTHR19325:SF575">
    <property type="entry name" value="LOCOMOTION-RELATED PROTEIN HIKARU GENKI"/>
    <property type="match status" value="1"/>
</dbReference>
<dbReference type="SMART" id="SM00032">
    <property type="entry name" value="CCP"/>
    <property type="match status" value="10"/>
</dbReference>
<evidence type="ECO:0000256" key="2">
    <source>
        <dbReference type="ARBA" id="ARBA00022737"/>
    </source>
</evidence>
<feature type="domain" description="Sushi" evidence="6">
    <location>
        <begin position="670"/>
        <end position="741"/>
    </location>
</feature>
<feature type="domain" description="Sushi" evidence="6">
    <location>
        <begin position="473"/>
        <end position="535"/>
    </location>
</feature>
<evidence type="ECO:0000256" key="5">
    <source>
        <dbReference type="PROSITE-ProRule" id="PRU00302"/>
    </source>
</evidence>
<proteinExistence type="predicted"/>
<dbReference type="PROSITE" id="PS50923">
    <property type="entry name" value="SUSHI"/>
    <property type="match status" value="8"/>
</dbReference>
<gene>
    <name evidence="7" type="ORF">CVLEPA_LOCUS27333</name>
</gene>
<evidence type="ECO:0000259" key="6">
    <source>
        <dbReference type="PROSITE" id="PS50923"/>
    </source>
</evidence>
<feature type="domain" description="Sushi" evidence="6">
    <location>
        <begin position="282"/>
        <end position="342"/>
    </location>
</feature>
<evidence type="ECO:0000256" key="4">
    <source>
        <dbReference type="ARBA" id="ARBA00023180"/>
    </source>
</evidence>
<dbReference type="InterPro" id="IPR035976">
    <property type="entry name" value="Sushi/SCR/CCP_sf"/>
</dbReference>